<evidence type="ECO:0000313" key="1">
    <source>
        <dbReference type="EMBL" id="KAK4780867.1"/>
    </source>
</evidence>
<dbReference type="AlphaFoldDB" id="A0AAN7L6X7"/>
<organism evidence="1 2">
    <name type="scientific">Trapa incisa</name>
    <dbReference type="NCBI Taxonomy" id="236973"/>
    <lineage>
        <taxon>Eukaryota</taxon>
        <taxon>Viridiplantae</taxon>
        <taxon>Streptophyta</taxon>
        <taxon>Embryophyta</taxon>
        <taxon>Tracheophyta</taxon>
        <taxon>Spermatophyta</taxon>
        <taxon>Magnoliopsida</taxon>
        <taxon>eudicotyledons</taxon>
        <taxon>Gunneridae</taxon>
        <taxon>Pentapetalae</taxon>
        <taxon>rosids</taxon>
        <taxon>malvids</taxon>
        <taxon>Myrtales</taxon>
        <taxon>Lythraceae</taxon>
        <taxon>Trapa</taxon>
    </lineage>
</organism>
<reference evidence="1 2" key="1">
    <citation type="journal article" date="2023" name="Hortic Res">
        <title>Pangenome of water caltrop reveals structural variations and asymmetric subgenome divergence after allopolyploidization.</title>
        <authorList>
            <person name="Zhang X."/>
            <person name="Chen Y."/>
            <person name="Wang L."/>
            <person name="Yuan Y."/>
            <person name="Fang M."/>
            <person name="Shi L."/>
            <person name="Lu R."/>
            <person name="Comes H.P."/>
            <person name="Ma Y."/>
            <person name="Chen Y."/>
            <person name="Huang G."/>
            <person name="Zhou Y."/>
            <person name="Zheng Z."/>
            <person name="Qiu Y."/>
        </authorList>
    </citation>
    <scope>NUCLEOTIDE SEQUENCE [LARGE SCALE GENOMIC DNA]</scope>
    <source>
        <tissue evidence="1">Roots</tissue>
    </source>
</reference>
<sequence>MAEPDRRFYRRLSGWKKLICCTTSKHVVCDCNSIPSNGFSSSLLLHPSAQVALGGSASVQCDKKIYMLFFFLASFCQVVSAMADCRRMTNSGGNQTKILDWRVIIACIPNDLFLVTQQDTTLSAFR</sequence>
<gene>
    <name evidence="1" type="ORF">SAY87_016973</name>
</gene>
<name>A0AAN7L6X7_9MYRT</name>
<dbReference type="EMBL" id="JAXIOK010000001">
    <property type="protein sequence ID" value="KAK4780867.1"/>
    <property type="molecule type" value="Genomic_DNA"/>
</dbReference>
<accession>A0AAN7L6X7</accession>
<proteinExistence type="predicted"/>
<comment type="caution">
    <text evidence="1">The sequence shown here is derived from an EMBL/GenBank/DDBJ whole genome shotgun (WGS) entry which is preliminary data.</text>
</comment>
<protein>
    <submittedName>
        <fullName evidence="1">Uncharacterized protein</fullName>
    </submittedName>
</protein>
<keyword evidence="2" id="KW-1185">Reference proteome</keyword>
<evidence type="ECO:0000313" key="2">
    <source>
        <dbReference type="Proteomes" id="UP001345219"/>
    </source>
</evidence>
<dbReference type="Proteomes" id="UP001345219">
    <property type="component" value="Chromosome 13"/>
</dbReference>